<dbReference type="RefSeq" id="WP_200356005.1">
    <property type="nucleotide sequence ID" value="NZ_JAENIL010000022.1"/>
</dbReference>
<accession>A0A934VLI8</accession>
<feature type="domain" description="Calcineurin-like phosphoesterase" evidence="1">
    <location>
        <begin position="8"/>
        <end position="146"/>
    </location>
</feature>
<dbReference type="SUPFAM" id="SSF56300">
    <property type="entry name" value="Metallo-dependent phosphatases"/>
    <property type="match status" value="1"/>
</dbReference>
<sequence>MSHAAKPALVIPDTHQNIDWVEAILVKESAEVSQVVFLGDYLDAKVKTADTPEATARYIANLQSRYPELPITFLVGNHDLPYLYDLQNDRSPESTNPNPYSNGAYVPAYSEQVREHFNHDFLSQLKPFALVEGFLMSHAGLHIAHFPVQTDDALQTLYTELNQHISKLPDQRPPALAAVGIARRGLDPIGGLAWQDWFHEFEDSLPWPQIVGHTLLDEPDSRGRSWNLDTRNGSYALIQNATIQIRALPKE</sequence>
<evidence type="ECO:0000313" key="2">
    <source>
        <dbReference type="EMBL" id="MBK1877791.1"/>
    </source>
</evidence>
<name>A0A934VLI8_9BACT</name>
<organism evidence="2 3">
    <name type="scientific">Pelagicoccus mobilis</name>
    <dbReference type="NCBI Taxonomy" id="415221"/>
    <lineage>
        <taxon>Bacteria</taxon>
        <taxon>Pseudomonadati</taxon>
        <taxon>Verrucomicrobiota</taxon>
        <taxon>Opitutia</taxon>
        <taxon>Puniceicoccales</taxon>
        <taxon>Pelagicoccaceae</taxon>
        <taxon>Pelagicoccus</taxon>
    </lineage>
</organism>
<protein>
    <submittedName>
        <fullName evidence="2">Metallophosphoesterase</fullName>
    </submittedName>
</protein>
<dbReference type="Proteomes" id="UP000617628">
    <property type="component" value="Unassembled WGS sequence"/>
</dbReference>
<dbReference type="EMBL" id="JAENIL010000022">
    <property type="protein sequence ID" value="MBK1877791.1"/>
    <property type="molecule type" value="Genomic_DNA"/>
</dbReference>
<proteinExistence type="predicted"/>
<evidence type="ECO:0000259" key="1">
    <source>
        <dbReference type="Pfam" id="PF00149"/>
    </source>
</evidence>
<dbReference type="InterPro" id="IPR004843">
    <property type="entry name" value="Calcineurin-like_PHP"/>
</dbReference>
<evidence type="ECO:0000313" key="3">
    <source>
        <dbReference type="Proteomes" id="UP000617628"/>
    </source>
</evidence>
<keyword evidence="3" id="KW-1185">Reference proteome</keyword>
<dbReference type="GO" id="GO:0016787">
    <property type="term" value="F:hydrolase activity"/>
    <property type="evidence" value="ECO:0007669"/>
    <property type="project" value="InterPro"/>
</dbReference>
<comment type="caution">
    <text evidence="2">The sequence shown here is derived from an EMBL/GenBank/DDBJ whole genome shotgun (WGS) entry which is preliminary data.</text>
</comment>
<dbReference type="InterPro" id="IPR029052">
    <property type="entry name" value="Metallo-depent_PP-like"/>
</dbReference>
<dbReference type="Pfam" id="PF00149">
    <property type="entry name" value="Metallophos"/>
    <property type="match status" value="1"/>
</dbReference>
<dbReference type="Gene3D" id="3.60.21.10">
    <property type="match status" value="1"/>
</dbReference>
<dbReference type="AlphaFoldDB" id="A0A934VLI8"/>
<gene>
    <name evidence="2" type="ORF">JIN87_13010</name>
</gene>
<reference evidence="2" key="1">
    <citation type="submission" date="2021-01" db="EMBL/GenBank/DDBJ databases">
        <title>Modified the classification status of verrucomicrobia.</title>
        <authorList>
            <person name="Feng X."/>
        </authorList>
    </citation>
    <scope>NUCLEOTIDE SEQUENCE</scope>
    <source>
        <strain evidence="2">KCTC 13126</strain>
    </source>
</reference>